<feature type="domain" description="Glycosyl transferase family 1" evidence="1">
    <location>
        <begin position="176"/>
        <end position="333"/>
    </location>
</feature>
<evidence type="ECO:0000313" key="3">
    <source>
        <dbReference type="EMBL" id="GAA0671433.1"/>
    </source>
</evidence>
<evidence type="ECO:0000259" key="1">
    <source>
        <dbReference type="Pfam" id="PF00534"/>
    </source>
</evidence>
<dbReference type="RefSeq" id="WP_343773596.1">
    <property type="nucleotide sequence ID" value="NZ_BAAADV010000003.1"/>
</dbReference>
<dbReference type="GO" id="GO:0016757">
    <property type="term" value="F:glycosyltransferase activity"/>
    <property type="evidence" value="ECO:0007669"/>
    <property type="project" value="InterPro"/>
</dbReference>
<accession>A0AAV3T8V0</accession>
<organism evidence="3 4">
    <name type="scientific">Natronoarchaeum mannanilyticum</name>
    <dbReference type="NCBI Taxonomy" id="926360"/>
    <lineage>
        <taxon>Archaea</taxon>
        <taxon>Methanobacteriati</taxon>
        <taxon>Methanobacteriota</taxon>
        <taxon>Stenosarchaea group</taxon>
        <taxon>Halobacteria</taxon>
        <taxon>Halobacteriales</taxon>
        <taxon>Natronoarchaeaceae</taxon>
    </lineage>
</organism>
<dbReference type="SUPFAM" id="SSF53756">
    <property type="entry name" value="UDP-Glycosyltransferase/glycogen phosphorylase"/>
    <property type="match status" value="1"/>
</dbReference>
<dbReference type="InterPro" id="IPR028098">
    <property type="entry name" value="Glyco_trans_4-like_N"/>
</dbReference>
<dbReference type="PANTHER" id="PTHR12526:SF572">
    <property type="entry name" value="BLL5144 PROTEIN"/>
    <property type="match status" value="1"/>
</dbReference>
<dbReference type="Gene3D" id="3.40.50.2000">
    <property type="entry name" value="Glycogen Phosphorylase B"/>
    <property type="match status" value="2"/>
</dbReference>
<evidence type="ECO:0000313" key="4">
    <source>
        <dbReference type="Proteomes" id="UP001500420"/>
    </source>
</evidence>
<sequence>MSDVTMVTTPDDGSCGIGNYTGDLLRAMPEALDANEVYVELGSLDPFEFLRAAFEAGLSDAPTVHVQHEYGIFGPKSLMSWLFFPILFVLATLRDKRIVVTFHSAWNSDTVGAPLRPLKRAYVALNNRMVAAIADEAVFLSENCKEKFLESAPLESVTVLPHGVPTETKPMDEADAKAEFGYDPDETVIVEPGYVRPEKGCDLFVDLARRLEDYSFLLAGGSQGADEYFEEIRREIPENVQMTGVLSDRRFHAAFIAADLVVLPYREVTQSGIFNWCAAYERPVVGSDEPYFERLSDNWDAVEVVDFNDIDRAASIVRTIVESDERSRELKERVGKYRSDRSFEGVVEKQLDIYQRADTSSGG</sequence>
<dbReference type="Pfam" id="PF00534">
    <property type="entry name" value="Glycos_transf_1"/>
    <property type="match status" value="1"/>
</dbReference>
<gene>
    <name evidence="3" type="ORF">GCM10009020_17340</name>
</gene>
<evidence type="ECO:0000259" key="2">
    <source>
        <dbReference type="Pfam" id="PF13439"/>
    </source>
</evidence>
<dbReference type="AlphaFoldDB" id="A0AAV3T8V0"/>
<comment type="caution">
    <text evidence="3">The sequence shown here is derived from an EMBL/GenBank/DDBJ whole genome shotgun (WGS) entry which is preliminary data.</text>
</comment>
<feature type="domain" description="Glycosyltransferase subfamily 4-like N-terminal" evidence="2">
    <location>
        <begin position="84"/>
        <end position="167"/>
    </location>
</feature>
<dbReference type="InterPro" id="IPR001296">
    <property type="entry name" value="Glyco_trans_1"/>
</dbReference>
<protein>
    <submittedName>
        <fullName evidence="3">Glycosyltransferase</fullName>
    </submittedName>
</protein>
<reference evidence="3 4" key="1">
    <citation type="journal article" date="2019" name="Int. J. Syst. Evol. Microbiol.">
        <title>The Global Catalogue of Microorganisms (GCM) 10K type strain sequencing project: providing services to taxonomists for standard genome sequencing and annotation.</title>
        <authorList>
            <consortium name="The Broad Institute Genomics Platform"/>
            <consortium name="The Broad Institute Genome Sequencing Center for Infectious Disease"/>
            <person name="Wu L."/>
            <person name="Ma J."/>
        </authorList>
    </citation>
    <scope>NUCLEOTIDE SEQUENCE [LARGE SCALE GENOMIC DNA]</scope>
    <source>
        <strain evidence="3 4">JCM 16328</strain>
    </source>
</reference>
<dbReference type="Proteomes" id="UP001500420">
    <property type="component" value="Unassembled WGS sequence"/>
</dbReference>
<dbReference type="Pfam" id="PF13439">
    <property type="entry name" value="Glyco_transf_4"/>
    <property type="match status" value="1"/>
</dbReference>
<proteinExistence type="predicted"/>
<keyword evidence="4" id="KW-1185">Reference proteome</keyword>
<name>A0AAV3T8V0_9EURY</name>
<dbReference type="EMBL" id="BAAADV010000003">
    <property type="protein sequence ID" value="GAA0671433.1"/>
    <property type="molecule type" value="Genomic_DNA"/>
</dbReference>
<dbReference type="PANTHER" id="PTHR12526">
    <property type="entry name" value="GLYCOSYLTRANSFERASE"/>
    <property type="match status" value="1"/>
</dbReference>